<dbReference type="STRING" id="335541.Swol_2194"/>
<reference evidence="2" key="1">
    <citation type="journal article" date="2010" name="Environ. Microbiol.">
        <title>The genome of Syntrophomonas wolfei: new insights into syntrophic metabolism and biohydrogen production.</title>
        <authorList>
            <person name="Sieber J.R."/>
            <person name="Sims D.R."/>
            <person name="Han C."/>
            <person name="Kim E."/>
            <person name="Lykidis A."/>
            <person name="Lapidus A.L."/>
            <person name="McDonnald E."/>
            <person name="Rohlin L."/>
            <person name="Culley D.E."/>
            <person name="Gunsalus R."/>
            <person name="McInerney M.J."/>
        </authorList>
    </citation>
    <scope>NUCLEOTIDE SEQUENCE [LARGE SCALE GENOMIC DNA]</scope>
    <source>
        <strain evidence="2">DSM 2245B / Goettingen</strain>
    </source>
</reference>
<dbReference type="RefSeq" id="WP_011641576.1">
    <property type="nucleotide sequence ID" value="NC_008346.1"/>
</dbReference>
<accession>Q0AUW9</accession>
<dbReference type="KEGG" id="swo:Swol_2194"/>
<organism evidence="1 2">
    <name type="scientific">Syntrophomonas wolfei subsp. wolfei (strain DSM 2245B / Goettingen)</name>
    <dbReference type="NCBI Taxonomy" id="335541"/>
    <lineage>
        <taxon>Bacteria</taxon>
        <taxon>Bacillati</taxon>
        <taxon>Bacillota</taxon>
        <taxon>Clostridia</taxon>
        <taxon>Eubacteriales</taxon>
        <taxon>Syntrophomonadaceae</taxon>
        <taxon>Syntrophomonas</taxon>
    </lineage>
</organism>
<protein>
    <submittedName>
        <fullName evidence="1">Uncharacterized protein</fullName>
    </submittedName>
</protein>
<dbReference type="HOGENOM" id="CLU_2195633_0_0_9"/>
<evidence type="ECO:0000313" key="1">
    <source>
        <dbReference type="EMBL" id="ABI69485.1"/>
    </source>
</evidence>
<name>Q0AUW9_SYNWW</name>
<proteinExistence type="predicted"/>
<dbReference type="EMBL" id="CP000448">
    <property type="protein sequence ID" value="ABI69485.1"/>
    <property type="molecule type" value="Genomic_DNA"/>
</dbReference>
<dbReference type="Proteomes" id="UP000001968">
    <property type="component" value="Chromosome"/>
</dbReference>
<dbReference type="OrthoDB" id="6396118at2"/>
<sequence>MRGVAPQHCPVCATIKVLSIEYKAELGDLTDERKQQINRAIEDGKNYGYVLDATRYFFVDKFYYTDFKKITPRAPMGSRVFDLTQILETEKLSETQEIAELLNVKTWG</sequence>
<dbReference type="AlphaFoldDB" id="Q0AUW9"/>
<evidence type="ECO:0000313" key="2">
    <source>
        <dbReference type="Proteomes" id="UP000001968"/>
    </source>
</evidence>
<gene>
    <name evidence="1" type="ordered locus">Swol_2194</name>
</gene>
<keyword evidence="2" id="KW-1185">Reference proteome</keyword>
<dbReference type="eggNOG" id="ENOG502Z7WV">
    <property type="taxonomic scope" value="Bacteria"/>
</dbReference>